<dbReference type="InterPro" id="IPR006180">
    <property type="entry name" value="3-OHacyl-CoA_DH_CS"/>
</dbReference>
<dbReference type="GO" id="GO:0006635">
    <property type="term" value="P:fatty acid beta-oxidation"/>
    <property type="evidence" value="ECO:0007669"/>
    <property type="project" value="TreeGrafter"/>
</dbReference>
<dbReference type="Gene3D" id="3.40.50.720">
    <property type="entry name" value="NAD(P)-binding Rossmann-like Domain"/>
    <property type="match status" value="1"/>
</dbReference>
<comment type="caution">
    <text evidence="4">The sequence shown here is derived from an EMBL/GenBank/DDBJ whole genome shotgun (WGS) entry which is preliminary data.</text>
</comment>
<dbReference type="InterPro" id="IPR006176">
    <property type="entry name" value="3-OHacyl-CoA_DH_NAD-bd"/>
</dbReference>
<keyword evidence="5" id="KW-1185">Reference proteome</keyword>
<dbReference type="Proteomes" id="UP000011885">
    <property type="component" value="Unassembled WGS sequence"/>
</dbReference>
<dbReference type="RefSeq" id="WP_008686792.1">
    <property type="nucleotide sequence ID" value="NZ_ANOH01000403.1"/>
</dbReference>
<dbReference type="SUPFAM" id="SSF48179">
    <property type="entry name" value="6-phosphogluconate dehydrogenase C-terminal domain-like"/>
    <property type="match status" value="1"/>
</dbReference>
<evidence type="ECO:0000313" key="5">
    <source>
        <dbReference type="Proteomes" id="UP000011885"/>
    </source>
</evidence>
<organism evidence="4 5">
    <name type="scientific">Rhodopirellula sallentina SM41</name>
    <dbReference type="NCBI Taxonomy" id="1263870"/>
    <lineage>
        <taxon>Bacteria</taxon>
        <taxon>Pseudomonadati</taxon>
        <taxon>Planctomycetota</taxon>
        <taxon>Planctomycetia</taxon>
        <taxon>Pirellulales</taxon>
        <taxon>Pirellulaceae</taxon>
        <taxon>Rhodopirellula</taxon>
    </lineage>
</organism>
<proteinExistence type="predicted"/>
<protein>
    <submittedName>
        <fullName evidence="4">Multifunctional fatty acid oxidation complex subunit alpha</fullName>
    </submittedName>
</protein>
<dbReference type="GO" id="GO:0008691">
    <property type="term" value="F:3-hydroxybutyryl-CoA dehydrogenase activity"/>
    <property type="evidence" value="ECO:0007669"/>
    <property type="project" value="TreeGrafter"/>
</dbReference>
<dbReference type="OrthoDB" id="9771883at2"/>
<evidence type="ECO:0000256" key="1">
    <source>
        <dbReference type="ARBA" id="ARBA00023002"/>
    </source>
</evidence>
<dbReference type="Pfam" id="PF00725">
    <property type="entry name" value="3HCDH"/>
    <property type="match status" value="1"/>
</dbReference>
<evidence type="ECO:0000259" key="2">
    <source>
        <dbReference type="Pfam" id="PF00725"/>
    </source>
</evidence>
<dbReference type="PANTHER" id="PTHR48075">
    <property type="entry name" value="3-HYDROXYACYL-COA DEHYDROGENASE FAMILY PROTEIN"/>
    <property type="match status" value="1"/>
</dbReference>
<evidence type="ECO:0000259" key="3">
    <source>
        <dbReference type="Pfam" id="PF02737"/>
    </source>
</evidence>
<dbReference type="EMBL" id="ANOH01000403">
    <property type="protein sequence ID" value="EMI52826.1"/>
    <property type="molecule type" value="Genomic_DNA"/>
</dbReference>
<dbReference type="GO" id="GO:0070403">
    <property type="term" value="F:NAD+ binding"/>
    <property type="evidence" value="ECO:0007669"/>
    <property type="project" value="InterPro"/>
</dbReference>
<dbReference type="PROSITE" id="PS00067">
    <property type="entry name" value="3HCDH"/>
    <property type="match status" value="1"/>
</dbReference>
<dbReference type="PATRIC" id="fig|1263870.3.peg.6080"/>
<name>M5U4P2_9BACT</name>
<feature type="domain" description="3-hydroxyacyl-CoA dehydrogenase C-terminal" evidence="2">
    <location>
        <begin position="228"/>
        <end position="321"/>
    </location>
</feature>
<dbReference type="SUPFAM" id="SSF51735">
    <property type="entry name" value="NAD(P)-binding Rossmann-fold domains"/>
    <property type="match status" value="1"/>
</dbReference>
<dbReference type="InterPro" id="IPR006108">
    <property type="entry name" value="3HC_DH_C"/>
</dbReference>
<reference evidence="4 5" key="1">
    <citation type="journal article" date="2013" name="Mar. Genomics">
        <title>Expression of sulfatases in Rhodopirellula baltica and the diversity of sulfatases in the genus Rhodopirellula.</title>
        <authorList>
            <person name="Wegner C.E."/>
            <person name="Richter-Heitmann T."/>
            <person name="Klindworth A."/>
            <person name="Klockow C."/>
            <person name="Richter M."/>
            <person name="Achstetter T."/>
            <person name="Glockner F.O."/>
            <person name="Harder J."/>
        </authorList>
    </citation>
    <scope>NUCLEOTIDE SEQUENCE [LARGE SCALE GENOMIC DNA]</scope>
    <source>
        <strain evidence="4 5">SM41</strain>
    </source>
</reference>
<dbReference type="Pfam" id="PF02737">
    <property type="entry name" value="3HCDH_N"/>
    <property type="match status" value="1"/>
</dbReference>
<dbReference type="InterPro" id="IPR008927">
    <property type="entry name" value="6-PGluconate_DH-like_C_sf"/>
</dbReference>
<accession>M5U4P2</accession>
<keyword evidence="1" id="KW-0560">Oxidoreductase</keyword>
<dbReference type="Gene3D" id="1.10.1040.50">
    <property type="match status" value="1"/>
</dbReference>
<dbReference type="InterPro" id="IPR036291">
    <property type="entry name" value="NAD(P)-bd_dom_sf"/>
</dbReference>
<dbReference type="PANTHER" id="PTHR48075:SF5">
    <property type="entry name" value="3-HYDROXYBUTYRYL-COA DEHYDROGENASE"/>
    <property type="match status" value="1"/>
</dbReference>
<gene>
    <name evidence="4" type="ORF">RSSM_05738</name>
</gene>
<sequence>MTEEEEKQNPVDLNSNDPAHRVLLVGAGVVGRAIAVEHLRSGIEVWLADQDESTLRQSCDLVLRESDAVADSASPWGAQIPIPVVHFSPPEEASPSSLEDDEFRKLASGTAPVPRWLLIESIAERLEIKQAFFSEAERWFEREAVLTTNTSTLPIASIAAKLRSPGSLCGLHFFMPVSQRHAAEIIPHHCVDSSTGKDVGTHDEVIRTCCAHAVRLGKSPLQVRDAPGFVVNRLLAPYLNLATDLLCGGIDAESIRQGALRYGMPISPFELIDLIGTRTAFDGGRIVWSAFPNRMDPSPLLPALVKRRLSGVACGEGFYQYDGEGNRQSDQVTPTVMELASKYRHEFFANFPAEPEHRVDLLAELFAAVIQLEATAIERDGVADAATVASAIRGGLGWNATARCPRPVDVISSERIKELAERFENLKSIQPQS</sequence>
<feature type="domain" description="3-hydroxyacyl-CoA dehydrogenase NAD binding" evidence="3">
    <location>
        <begin position="117"/>
        <end position="225"/>
    </location>
</feature>
<dbReference type="AlphaFoldDB" id="M5U4P2"/>
<evidence type="ECO:0000313" key="4">
    <source>
        <dbReference type="EMBL" id="EMI52826.1"/>
    </source>
</evidence>